<comment type="caution">
    <text evidence="1">The sequence shown here is derived from an EMBL/GenBank/DDBJ whole genome shotgun (WGS) entry which is preliminary data.</text>
</comment>
<gene>
    <name evidence="1" type="ORF">VF724_15730</name>
</gene>
<dbReference type="RefSeq" id="WP_371755234.1">
    <property type="nucleotide sequence ID" value="NZ_JAYJLD010000027.1"/>
</dbReference>
<dbReference type="Proteomes" id="UP001310386">
    <property type="component" value="Unassembled WGS sequence"/>
</dbReference>
<reference evidence="1" key="1">
    <citation type="submission" date="2023-12" db="EMBL/GenBank/DDBJ databases">
        <title>Fervidustalea candida gen. nov., sp. nov., a novel member of the family Paenibacillaceae isolated from a geothermal area.</title>
        <authorList>
            <person name="Li W.-J."/>
            <person name="Jiao J.-Y."/>
            <person name="Chen Y."/>
        </authorList>
    </citation>
    <scope>NUCLEOTIDE SEQUENCE</scope>
    <source>
        <strain evidence="1">SYSU GA230002</strain>
    </source>
</reference>
<name>A0ABU5ZKQ3_9BACL</name>
<organism evidence="1 2">
    <name type="scientific">Ferviditalea candida</name>
    <dbReference type="NCBI Taxonomy" id="3108399"/>
    <lineage>
        <taxon>Bacteria</taxon>
        <taxon>Bacillati</taxon>
        <taxon>Bacillota</taxon>
        <taxon>Bacilli</taxon>
        <taxon>Bacillales</taxon>
        <taxon>Paenibacillaceae</taxon>
        <taxon>Ferviditalea</taxon>
    </lineage>
</organism>
<dbReference type="EMBL" id="JAYJLD010000027">
    <property type="protein sequence ID" value="MEB3103107.1"/>
    <property type="molecule type" value="Genomic_DNA"/>
</dbReference>
<accession>A0ABU5ZKQ3</accession>
<evidence type="ECO:0000313" key="1">
    <source>
        <dbReference type="EMBL" id="MEB3103107.1"/>
    </source>
</evidence>
<keyword evidence="2" id="KW-1185">Reference proteome</keyword>
<evidence type="ECO:0000313" key="2">
    <source>
        <dbReference type="Proteomes" id="UP001310386"/>
    </source>
</evidence>
<proteinExistence type="predicted"/>
<protein>
    <submittedName>
        <fullName evidence="1">Uncharacterized protein</fullName>
    </submittedName>
</protein>
<sequence>MNEEEARKKALEARDLYNLGRINFKQAEEMMAEYREIFNARAVEIAKKYGQKPQKFSVKMYIKYGK</sequence>